<evidence type="ECO:0008006" key="5">
    <source>
        <dbReference type="Google" id="ProtNLM"/>
    </source>
</evidence>
<keyword evidence="2" id="KW-0812">Transmembrane</keyword>
<comment type="caution">
    <text evidence="3">The sequence shown here is derived from an EMBL/GenBank/DDBJ whole genome shotgun (WGS) entry which is preliminary data.</text>
</comment>
<feature type="transmembrane region" description="Helical" evidence="2">
    <location>
        <begin position="96"/>
        <end position="118"/>
    </location>
</feature>
<name>A0ABV3K0C2_STRON</name>
<feature type="transmembrane region" description="Helical" evidence="2">
    <location>
        <begin position="264"/>
        <end position="287"/>
    </location>
</feature>
<gene>
    <name evidence="3" type="ORF">AB0L16_19365</name>
</gene>
<feature type="region of interest" description="Disordered" evidence="1">
    <location>
        <begin position="1"/>
        <end position="24"/>
    </location>
</feature>
<feature type="transmembrane region" description="Helical" evidence="2">
    <location>
        <begin position="223"/>
        <end position="243"/>
    </location>
</feature>
<organism evidence="3 4">
    <name type="scientific">Streptomyces orinoci</name>
    <name type="common">Streptoverticillium orinoci</name>
    <dbReference type="NCBI Taxonomy" id="67339"/>
    <lineage>
        <taxon>Bacteria</taxon>
        <taxon>Bacillati</taxon>
        <taxon>Actinomycetota</taxon>
        <taxon>Actinomycetes</taxon>
        <taxon>Kitasatosporales</taxon>
        <taxon>Streptomycetaceae</taxon>
        <taxon>Streptomyces</taxon>
    </lineage>
</organism>
<protein>
    <recommendedName>
        <fullName evidence="5">Integral membrane protein</fullName>
    </recommendedName>
</protein>
<feature type="transmembrane region" description="Helical" evidence="2">
    <location>
        <begin position="341"/>
        <end position="362"/>
    </location>
</feature>
<evidence type="ECO:0000256" key="2">
    <source>
        <dbReference type="SAM" id="Phobius"/>
    </source>
</evidence>
<sequence length="402" mass="41235">MAVMHGNSARIGRSSRFAAPGPPEAGLELTAAGAEALSEARRARRDRSGRPRLSGLWQSLLTLVAVLVVAAGVLRIAPAAGRAVGAPAASGTVPALTAGTGAALLGYAAGLLGSLPAAELATRARHGSRAGQGAALLGIRGIALVAQTVARAGRGRARFSPGVPAGGAWLVLPWRDAVALLHRPARTAAAVVWPAAGVLLLHLMRQWGNSPHHAAVSAPQAALFGWVLVMPLYLAASALSEGARQDTDNLTRTRLLPFAPRTVPLSHFAVPTAVLCVLGPAVAWATARLAGLPGADWQLWALVSTVGAPAAVGAALMTAYRGGMRYDLLYGSLDWYAVLPFLIWYTAPTLLCTIVAGPLLWQSVVSPQASLTPAVVQPAVAAALALGLSVRRVGAQARSLTR</sequence>
<feature type="transmembrane region" description="Helical" evidence="2">
    <location>
        <begin position="299"/>
        <end position="320"/>
    </location>
</feature>
<keyword evidence="4" id="KW-1185">Reference proteome</keyword>
<keyword evidence="2" id="KW-1133">Transmembrane helix</keyword>
<dbReference type="EMBL" id="JBFAUK010000015">
    <property type="protein sequence ID" value="MEV5508595.1"/>
    <property type="molecule type" value="Genomic_DNA"/>
</dbReference>
<dbReference type="Proteomes" id="UP001552594">
    <property type="component" value="Unassembled WGS sequence"/>
</dbReference>
<accession>A0ABV3K0C2</accession>
<feature type="transmembrane region" description="Helical" evidence="2">
    <location>
        <begin position="374"/>
        <end position="394"/>
    </location>
</feature>
<feature type="transmembrane region" description="Helical" evidence="2">
    <location>
        <begin position="185"/>
        <end position="203"/>
    </location>
</feature>
<proteinExistence type="predicted"/>
<reference evidence="3 4" key="1">
    <citation type="submission" date="2024-06" db="EMBL/GenBank/DDBJ databases">
        <title>The Natural Products Discovery Center: Release of the First 8490 Sequenced Strains for Exploring Actinobacteria Biosynthetic Diversity.</title>
        <authorList>
            <person name="Kalkreuter E."/>
            <person name="Kautsar S.A."/>
            <person name="Yang D."/>
            <person name="Bader C.D."/>
            <person name="Teijaro C.N."/>
            <person name="Fluegel L."/>
            <person name="Davis C.M."/>
            <person name="Simpson J.R."/>
            <person name="Lauterbach L."/>
            <person name="Steele A.D."/>
            <person name="Gui C."/>
            <person name="Meng S."/>
            <person name="Li G."/>
            <person name="Viehrig K."/>
            <person name="Ye F."/>
            <person name="Su P."/>
            <person name="Kiefer A.F."/>
            <person name="Nichols A."/>
            <person name="Cepeda A.J."/>
            <person name="Yan W."/>
            <person name="Fan B."/>
            <person name="Jiang Y."/>
            <person name="Adhikari A."/>
            <person name="Zheng C.-J."/>
            <person name="Schuster L."/>
            <person name="Cowan T.M."/>
            <person name="Smanski M.J."/>
            <person name="Chevrette M.G."/>
            <person name="De Carvalho L.P.S."/>
            <person name="Shen B."/>
        </authorList>
    </citation>
    <scope>NUCLEOTIDE SEQUENCE [LARGE SCALE GENOMIC DNA]</scope>
    <source>
        <strain evidence="3 4">NPDC052347</strain>
    </source>
</reference>
<evidence type="ECO:0000313" key="3">
    <source>
        <dbReference type="EMBL" id="MEV5508595.1"/>
    </source>
</evidence>
<feature type="transmembrane region" description="Helical" evidence="2">
    <location>
        <begin position="55"/>
        <end position="76"/>
    </location>
</feature>
<evidence type="ECO:0000313" key="4">
    <source>
        <dbReference type="Proteomes" id="UP001552594"/>
    </source>
</evidence>
<keyword evidence="2" id="KW-0472">Membrane</keyword>
<dbReference type="RefSeq" id="WP_153068636.1">
    <property type="nucleotide sequence ID" value="NZ_JBFAUK010000015.1"/>
</dbReference>
<evidence type="ECO:0000256" key="1">
    <source>
        <dbReference type="SAM" id="MobiDB-lite"/>
    </source>
</evidence>